<sequence>MAVGKLVRGALYVHRDAIGALAKDKRSIIDEAVAIASASRWNVARVEKHVVGLLEYEDFDAAAFPRLITSTRVNVATGKHTRTDFSRSANPLILHRKEQLVMPNDPRAVRWAKTTRKMVETGLFKDSHVIGRQRTWNERLAQAGWAAFGDEVIFPHD</sequence>
<dbReference type="AlphaFoldDB" id="A0A8J3DWW9"/>
<reference evidence="1" key="1">
    <citation type="journal article" date="2014" name="Int. J. Syst. Evol. Microbiol.">
        <title>Complete genome sequence of Corynebacterium casei LMG S-19264T (=DSM 44701T), isolated from a smear-ripened cheese.</title>
        <authorList>
            <consortium name="US DOE Joint Genome Institute (JGI-PGF)"/>
            <person name="Walter F."/>
            <person name="Albersmeier A."/>
            <person name="Kalinowski J."/>
            <person name="Ruckert C."/>
        </authorList>
    </citation>
    <scope>NUCLEOTIDE SEQUENCE</scope>
    <source>
        <strain evidence="1">KCTC 42249</strain>
    </source>
</reference>
<keyword evidence="2" id="KW-1185">Reference proteome</keyword>
<reference evidence="1" key="2">
    <citation type="submission" date="2020-09" db="EMBL/GenBank/DDBJ databases">
        <authorList>
            <person name="Sun Q."/>
            <person name="Kim S."/>
        </authorList>
    </citation>
    <scope>NUCLEOTIDE SEQUENCE</scope>
    <source>
        <strain evidence="1">KCTC 42249</strain>
    </source>
</reference>
<evidence type="ECO:0000313" key="1">
    <source>
        <dbReference type="EMBL" id="GHD20796.1"/>
    </source>
</evidence>
<accession>A0A8J3DWW9</accession>
<organism evidence="1 2">
    <name type="scientific">Tianweitania populi</name>
    <dbReference type="NCBI Taxonomy" id="1607949"/>
    <lineage>
        <taxon>Bacteria</taxon>
        <taxon>Pseudomonadati</taxon>
        <taxon>Pseudomonadota</taxon>
        <taxon>Alphaproteobacteria</taxon>
        <taxon>Hyphomicrobiales</taxon>
        <taxon>Phyllobacteriaceae</taxon>
        <taxon>Tianweitania</taxon>
    </lineage>
</organism>
<evidence type="ECO:0000313" key="2">
    <source>
        <dbReference type="Proteomes" id="UP000630142"/>
    </source>
</evidence>
<dbReference type="Proteomes" id="UP000630142">
    <property type="component" value="Unassembled WGS sequence"/>
</dbReference>
<dbReference type="EMBL" id="BMZQ01000003">
    <property type="protein sequence ID" value="GHD20796.1"/>
    <property type="molecule type" value="Genomic_DNA"/>
</dbReference>
<protein>
    <submittedName>
        <fullName evidence="1">Uncharacterized protein</fullName>
    </submittedName>
</protein>
<name>A0A8J3DWW9_9HYPH</name>
<comment type="caution">
    <text evidence="1">The sequence shown here is derived from an EMBL/GenBank/DDBJ whole genome shotgun (WGS) entry which is preliminary data.</text>
</comment>
<gene>
    <name evidence="1" type="ORF">GCM10016234_33520</name>
</gene>
<proteinExistence type="predicted"/>
<dbReference type="RefSeq" id="WP_189506234.1">
    <property type="nucleotide sequence ID" value="NZ_BMZQ01000003.1"/>
</dbReference>